<accession>A0A6N6NP84</accession>
<reference evidence="1 2" key="1">
    <citation type="submission" date="2019-09" db="EMBL/GenBank/DDBJ databases">
        <title>Whole genome shotgun sequencing (WGS) of Ellagibacter isourolithinifaciens DSM 104140(T) and Adlercreutzia muris DSM 29508(T).</title>
        <authorList>
            <person name="Stoll D.A."/>
            <person name="Danylec N."/>
            <person name="Huch M."/>
        </authorList>
    </citation>
    <scope>NUCLEOTIDE SEQUENCE [LARGE SCALE GENOMIC DNA]</scope>
    <source>
        <strain evidence="1 2">DSM 104140</strain>
    </source>
</reference>
<keyword evidence="2" id="KW-1185">Reference proteome</keyword>
<dbReference type="EMBL" id="WAJR01000033">
    <property type="protein sequence ID" value="KAB1636602.1"/>
    <property type="molecule type" value="Genomic_DNA"/>
</dbReference>
<dbReference type="RefSeq" id="WP_158050325.1">
    <property type="nucleotide sequence ID" value="NZ_WAJR01000033.1"/>
</dbReference>
<evidence type="ECO:0000313" key="1">
    <source>
        <dbReference type="EMBL" id="KAB1636602.1"/>
    </source>
</evidence>
<evidence type="ECO:0000313" key="2">
    <source>
        <dbReference type="Proteomes" id="UP000468668"/>
    </source>
</evidence>
<gene>
    <name evidence="1" type="ORF">F8C90_09725</name>
</gene>
<dbReference type="Proteomes" id="UP000468668">
    <property type="component" value="Unassembled WGS sequence"/>
</dbReference>
<comment type="caution">
    <text evidence="1">The sequence shown here is derived from an EMBL/GenBank/DDBJ whole genome shotgun (WGS) entry which is preliminary data.</text>
</comment>
<protein>
    <submittedName>
        <fullName evidence="1">Uncharacterized protein</fullName>
    </submittedName>
</protein>
<dbReference type="AlphaFoldDB" id="A0A6N6NP84"/>
<sequence>MAILDLQMADGSALCGVGARLYERDDAGYPGGHDLRFGFTTELGSDANKSFTVRVSAKGYAKGSPYEGQWRDYEATVPAAQCNELRSHVGGRTAWGVPLSLVGALTADFGPWRYETRAYDTVTLAVSLRANWSSDLMGVGGGEDDWHSEWAYAELYIGFMPEYALTTAEYETSELLVIEYSTTWTRQDDRFAIDTGSYVMESDGALTAFPSALSREVWGTVAAPGRIEVPVSALTRHLKGKKCFFTVYFNPSYRPIITGRQSASAELTVGDKSNCNSCTLELAGSDDPYHVAIRTGDAGDADSACTQVTVKCRTGSGYSATTTVKCGEVAVMRGCPLNTPLVFEGVGSNGVSTSKKVTVLEGVTIKAKGVALIESVDPSGGRVELVYNQSFSVSSEAECDTVKLAGRRRPSSFYGHGGTRSVKVEGVLLDDKGADIEAMPEYGDAFVLFPDGRAYKCRISVSLDWDFSRLRNVSVSGEEVG</sequence>
<organism evidence="1 2">
    <name type="scientific">Ellagibacter isourolithinifaciens</name>
    <dbReference type="NCBI Taxonomy" id="2137581"/>
    <lineage>
        <taxon>Bacteria</taxon>
        <taxon>Bacillati</taxon>
        <taxon>Actinomycetota</taxon>
        <taxon>Coriobacteriia</taxon>
        <taxon>Eggerthellales</taxon>
        <taxon>Eggerthellaceae</taxon>
        <taxon>Ellagibacter</taxon>
    </lineage>
</organism>
<dbReference type="OrthoDB" id="9809379at2"/>
<dbReference type="GeneID" id="98658690"/>
<name>A0A6N6NP84_9ACTN</name>
<proteinExistence type="predicted"/>